<dbReference type="SMART" id="SM00248">
    <property type="entry name" value="ANK"/>
    <property type="match status" value="5"/>
</dbReference>
<dbReference type="InterPro" id="IPR002110">
    <property type="entry name" value="Ankyrin_rpt"/>
</dbReference>
<dbReference type="InterPro" id="IPR050657">
    <property type="entry name" value="Ankyrin_repeat_domain"/>
</dbReference>
<feature type="repeat" description="ANK" evidence="1">
    <location>
        <begin position="68"/>
        <end position="100"/>
    </location>
</feature>
<gene>
    <name evidence="3" type="ORF">LTLLF_127645</name>
</gene>
<keyword evidence="1" id="KW-0040">ANK repeat</keyword>
<evidence type="ECO:0000256" key="1">
    <source>
        <dbReference type="PROSITE-ProRule" id="PRU00023"/>
    </source>
</evidence>
<dbReference type="Pfam" id="PF13637">
    <property type="entry name" value="Ank_4"/>
    <property type="match status" value="1"/>
</dbReference>
<dbReference type="Gene3D" id="1.25.40.20">
    <property type="entry name" value="Ankyrin repeat-containing domain"/>
    <property type="match status" value="2"/>
</dbReference>
<dbReference type="PRINTS" id="PR01415">
    <property type="entry name" value="ANKYRIN"/>
</dbReference>
<dbReference type="Proteomes" id="UP000710432">
    <property type="component" value="Unassembled WGS sequence"/>
</dbReference>
<accession>A0A8J6L0W7</accession>
<dbReference type="Pfam" id="PF12796">
    <property type="entry name" value="Ank_2"/>
    <property type="match status" value="1"/>
</dbReference>
<feature type="repeat" description="ANK" evidence="1">
    <location>
        <begin position="167"/>
        <end position="199"/>
    </location>
</feature>
<feature type="repeat" description="ANK" evidence="1">
    <location>
        <begin position="134"/>
        <end position="166"/>
    </location>
</feature>
<dbReference type="EMBL" id="JAATJU010020800">
    <property type="protein sequence ID" value="KAH0515858.1"/>
    <property type="molecule type" value="Genomic_DNA"/>
</dbReference>
<comment type="caution">
    <text evidence="3">The sequence shown here is derived from an EMBL/GenBank/DDBJ whole genome shotgun (WGS) entry which is preliminary data.</text>
</comment>
<organism evidence="3 4">
    <name type="scientific">Microtus ochrogaster</name>
    <name type="common">Prairie vole</name>
    <dbReference type="NCBI Taxonomy" id="79684"/>
    <lineage>
        <taxon>Eukaryota</taxon>
        <taxon>Metazoa</taxon>
        <taxon>Chordata</taxon>
        <taxon>Craniata</taxon>
        <taxon>Vertebrata</taxon>
        <taxon>Euteleostomi</taxon>
        <taxon>Mammalia</taxon>
        <taxon>Eutheria</taxon>
        <taxon>Euarchontoglires</taxon>
        <taxon>Glires</taxon>
        <taxon>Rodentia</taxon>
        <taxon>Myomorpha</taxon>
        <taxon>Muroidea</taxon>
        <taxon>Cricetidae</taxon>
        <taxon>Arvicolinae</taxon>
        <taxon>Microtus</taxon>
    </lineage>
</organism>
<sequence>MKKIFKGHLPWDFLGFRNANAENQEWHRYLTGYIPVKKIHKAASMGDITQVQRMLEFGDVDVNVTDRKKRTALHYACAHGQAEMATLLLWYECNIEARDSDESTALIKAAQRQHEACVKVLLENGADSNAIDADQNTALHYAVYNNSTSIAAKLLEFRADTEIKAKNGYTPLILAVLKNKLEMVELLLRGAANINALDNYKRSALIHAVRAQCRDMIGFLLQQGADVSLVDVYGATAQSYTDFETFQVLPPTPRTSKSTAEDDENSVSSKVEEMSEKRPSLELEVSETLCLMVTDCSDDGLMVRRKGGRTEKLLPTEEKDELAK</sequence>
<reference evidence="3" key="1">
    <citation type="submission" date="2020-03" db="EMBL/GenBank/DDBJ databases">
        <title>Studies in the Genomics of Life Span.</title>
        <authorList>
            <person name="Glass D."/>
        </authorList>
    </citation>
    <scope>NUCLEOTIDE SEQUENCE</scope>
    <source>
        <strain evidence="3">LTLLF</strain>
        <tissue evidence="3">Muscle</tissue>
    </source>
</reference>
<name>A0A8J6L0W7_MICOH</name>
<dbReference type="InterPro" id="IPR036770">
    <property type="entry name" value="Ankyrin_rpt-contain_sf"/>
</dbReference>
<dbReference type="PANTHER" id="PTHR24147">
    <property type="entry name" value="ANKYRIN REPEAT DOMAIN 36-RELATED"/>
    <property type="match status" value="1"/>
</dbReference>
<dbReference type="PROSITE" id="PS50297">
    <property type="entry name" value="ANK_REP_REGION"/>
    <property type="match status" value="3"/>
</dbReference>
<evidence type="ECO:0000313" key="4">
    <source>
        <dbReference type="Proteomes" id="UP000710432"/>
    </source>
</evidence>
<dbReference type="Pfam" id="PF00023">
    <property type="entry name" value="Ank"/>
    <property type="match status" value="1"/>
</dbReference>
<feature type="compositionally biased region" description="Basic and acidic residues" evidence="2">
    <location>
        <begin position="270"/>
        <end position="280"/>
    </location>
</feature>
<protein>
    <submittedName>
        <fullName evidence="3">Ankyrin repeat domain-containing protein 7</fullName>
    </submittedName>
</protein>
<dbReference type="AlphaFoldDB" id="A0A8J6L0W7"/>
<dbReference type="SUPFAM" id="SSF48403">
    <property type="entry name" value="Ankyrin repeat"/>
    <property type="match status" value="1"/>
</dbReference>
<dbReference type="PROSITE" id="PS50088">
    <property type="entry name" value="ANK_REPEAT"/>
    <property type="match status" value="4"/>
</dbReference>
<dbReference type="PANTHER" id="PTHR24147:SF69">
    <property type="entry name" value="ANKYRIN REPEAT DOMAIN 36"/>
    <property type="match status" value="1"/>
</dbReference>
<evidence type="ECO:0000313" key="3">
    <source>
        <dbReference type="EMBL" id="KAH0515858.1"/>
    </source>
</evidence>
<feature type="region of interest" description="Disordered" evidence="2">
    <location>
        <begin position="251"/>
        <end position="280"/>
    </location>
</feature>
<feature type="repeat" description="ANK" evidence="1">
    <location>
        <begin position="101"/>
        <end position="133"/>
    </location>
</feature>
<evidence type="ECO:0000256" key="2">
    <source>
        <dbReference type="SAM" id="MobiDB-lite"/>
    </source>
</evidence>
<proteinExistence type="predicted"/>